<evidence type="ECO:0000313" key="1">
    <source>
        <dbReference type="EMBL" id="GBN28731.1"/>
    </source>
</evidence>
<dbReference type="Proteomes" id="UP000499080">
    <property type="component" value="Unassembled WGS sequence"/>
</dbReference>
<protein>
    <submittedName>
        <fullName evidence="1">Uncharacterized protein</fullName>
    </submittedName>
</protein>
<sequence length="129" mass="14984">MSGLVLKGKSSVGKKGLGIPRTHTTWKSDLASEYAITATEPVEWTWDDGSVQSESNVTKKLSVWSRELEKRRTDMRYKQRRGPPPQSHLKNLTTEWTSKQMIFIRFRPLKKHLENQTYVGNFRTYAEVQ</sequence>
<name>A0A4Y2MNJ3_ARAVE</name>
<reference evidence="1 2" key="1">
    <citation type="journal article" date="2019" name="Sci. Rep.">
        <title>Orb-weaving spider Araneus ventricosus genome elucidates the spidroin gene catalogue.</title>
        <authorList>
            <person name="Kono N."/>
            <person name="Nakamura H."/>
            <person name="Ohtoshi R."/>
            <person name="Moran D.A.P."/>
            <person name="Shinohara A."/>
            <person name="Yoshida Y."/>
            <person name="Fujiwara M."/>
            <person name="Mori M."/>
            <person name="Tomita M."/>
            <person name="Arakawa K."/>
        </authorList>
    </citation>
    <scope>NUCLEOTIDE SEQUENCE [LARGE SCALE GENOMIC DNA]</scope>
</reference>
<dbReference type="AlphaFoldDB" id="A0A4Y2MNJ3"/>
<evidence type="ECO:0000313" key="2">
    <source>
        <dbReference type="Proteomes" id="UP000499080"/>
    </source>
</evidence>
<accession>A0A4Y2MNJ3</accession>
<dbReference type="EMBL" id="BGPR01007684">
    <property type="protein sequence ID" value="GBN28731.1"/>
    <property type="molecule type" value="Genomic_DNA"/>
</dbReference>
<proteinExistence type="predicted"/>
<keyword evidence="2" id="KW-1185">Reference proteome</keyword>
<organism evidence="1 2">
    <name type="scientific">Araneus ventricosus</name>
    <name type="common">Orbweaver spider</name>
    <name type="synonym">Epeira ventricosa</name>
    <dbReference type="NCBI Taxonomy" id="182803"/>
    <lineage>
        <taxon>Eukaryota</taxon>
        <taxon>Metazoa</taxon>
        <taxon>Ecdysozoa</taxon>
        <taxon>Arthropoda</taxon>
        <taxon>Chelicerata</taxon>
        <taxon>Arachnida</taxon>
        <taxon>Araneae</taxon>
        <taxon>Araneomorphae</taxon>
        <taxon>Entelegynae</taxon>
        <taxon>Araneoidea</taxon>
        <taxon>Araneidae</taxon>
        <taxon>Araneus</taxon>
    </lineage>
</organism>
<comment type="caution">
    <text evidence="1">The sequence shown here is derived from an EMBL/GenBank/DDBJ whole genome shotgun (WGS) entry which is preliminary data.</text>
</comment>
<gene>
    <name evidence="1" type="ORF">AVEN_190731_1</name>
</gene>